<dbReference type="Proteomes" id="UP000095287">
    <property type="component" value="Unplaced"/>
</dbReference>
<dbReference type="WBParaSite" id="L893_g22574.t1">
    <property type="protein sequence ID" value="L893_g22574.t1"/>
    <property type="gene ID" value="L893_g22574"/>
</dbReference>
<accession>A0A1I7Z442</accession>
<reference evidence="2" key="1">
    <citation type="submission" date="2016-11" db="UniProtKB">
        <authorList>
            <consortium name="WormBaseParasite"/>
        </authorList>
    </citation>
    <scope>IDENTIFICATION</scope>
</reference>
<proteinExistence type="predicted"/>
<evidence type="ECO:0000313" key="2">
    <source>
        <dbReference type="WBParaSite" id="L893_g22574.t1"/>
    </source>
</evidence>
<keyword evidence="1" id="KW-1185">Reference proteome</keyword>
<organism evidence="1 2">
    <name type="scientific">Steinernema glaseri</name>
    <dbReference type="NCBI Taxonomy" id="37863"/>
    <lineage>
        <taxon>Eukaryota</taxon>
        <taxon>Metazoa</taxon>
        <taxon>Ecdysozoa</taxon>
        <taxon>Nematoda</taxon>
        <taxon>Chromadorea</taxon>
        <taxon>Rhabditida</taxon>
        <taxon>Tylenchina</taxon>
        <taxon>Panagrolaimomorpha</taxon>
        <taxon>Strongyloidoidea</taxon>
        <taxon>Steinernematidae</taxon>
        <taxon>Steinernema</taxon>
    </lineage>
</organism>
<dbReference type="AlphaFoldDB" id="A0A1I7Z442"/>
<protein>
    <submittedName>
        <fullName evidence="2">SCP domain-containing protein</fullName>
    </submittedName>
</protein>
<evidence type="ECO:0000313" key="1">
    <source>
        <dbReference type="Proteomes" id="UP000095287"/>
    </source>
</evidence>
<sequence length="95" mass="10758">MPRNLLIRGPSAARLLFTMKLLTVAISLLFVFSLLSSSNAALTLRAVTRAERVKRDWLSDIMSRGYQNAYEPRMPQWTGWRCHGTNGIFLDCAGR</sequence>
<name>A0A1I7Z442_9BILA</name>